<feature type="signal peptide" evidence="1">
    <location>
        <begin position="1"/>
        <end position="22"/>
    </location>
</feature>
<evidence type="ECO:0000256" key="1">
    <source>
        <dbReference type="SAM" id="SignalP"/>
    </source>
</evidence>
<dbReference type="PROSITE" id="PS51257">
    <property type="entry name" value="PROKAR_LIPOPROTEIN"/>
    <property type="match status" value="1"/>
</dbReference>
<dbReference type="EMBL" id="MQUB01000001">
    <property type="protein sequence ID" value="PQB04957.1"/>
    <property type="molecule type" value="Genomic_DNA"/>
</dbReference>
<keyword evidence="1" id="KW-0732">Signal</keyword>
<sequence length="185" mass="21207">MRTNLFPSFLVCFGLMLLGSCAKDVDFDQANEVALRPVVELNLIFFDLQFDRFFDQETGQINQIVRDTTEIRFLDDSGTQESLQRVDFLFRFTNSIDRTFQVDFRFISQQNDTVYTIPAQVINGSVSAPVLTEIFEVVEGDQIMNLTMANRLVVETEIASADPGLEGNLNLQSKTTYFFEIKERE</sequence>
<keyword evidence="3" id="KW-1185">Reference proteome</keyword>
<evidence type="ECO:0000313" key="2">
    <source>
        <dbReference type="EMBL" id="PQB04957.1"/>
    </source>
</evidence>
<dbReference type="OrthoDB" id="1448832at2"/>
<gene>
    <name evidence="2" type="ORF">BST85_08675</name>
</gene>
<reference evidence="2 3" key="1">
    <citation type="submission" date="2016-11" db="EMBL/GenBank/DDBJ databases">
        <title>Trade-off between light-utilization and light-protection in marine flavobacteria.</title>
        <authorList>
            <person name="Kumagai Y."/>
        </authorList>
    </citation>
    <scope>NUCLEOTIDE SEQUENCE [LARGE SCALE GENOMIC DNA]</scope>
    <source>
        <strain evidence="2 3">NBRC 107741</strain>
    </source>
</reference>
<dbReference type="AlphaFoldDB" id="A0A2S7KQT3"/>
<feature type="chain" id="PRO_5015567075" evidence="1">
    <location>
        <begin position="23"/>
        <end position="185"/>
    </location>
</feature>
<comment type="caution">
    <text evidence="2">The sequence shown here is derived from an EMBL/GenBank/DDBJ whole genome shotgun (WGS) entry which is preliminary data.</text>
</comment>
<proteinExistence type="predicted"/>
<protein>
    <submittedName>
        <fullName evidence="2">Uncharacterized protein</fullName>
    </submittedName>
</protein>
<dbReference type="Proteomes" id="UP000239800">
    <property type="component" value="Unassembled WGS sequence"/>
</dbReference>
<evidence type="ECO:0000313" key="3">
    <source>
        <dbReference type="Proteomes" id="UP000239800"/>
    </source>
</evidence>
<organism evidence="2 3">
    <name type="scientific">Aureitalea marina</name>
    <dbReference type="NCBI Taxonomy" id="930804"/>
    <lineage>
        <taxon>Bacteria</taxon>
        <taxon>Pseudomonadati</taxon>
        <taxon>Bacteroidota</taxon>
        <taxon>Flavobacteriia</taxon>
        <taxon>Flavobacteriales</taxon>
        <taxon>Flavobacteriaceae</taxon>
        <taxon>Aureitalea</taxon>
    </lineage>
</organism>
<accession>A0A2S7KQT3</accession>
<dbReference type="RefSeq" id="WP_146090691.1">
    <property type="nucleotide sequence ID" value="NZ_MQUB01000001.1"/>
</dbReference>
<name>A0A2S7KQT3_9FLAO</name>